<evidence type="ECO:0000313" key="2">
    <source>
        <dbReference type="EMBL" id="UTV30129.1"/>
    </source>
</evidence>
<feature type="transmembrane region" description="Helical" evidence="1">
    <location>
        <begin position="110"/>
        <end position="130"/>
    </location>
</feature>
<keyword evidence="1" id="KW-0812">Transmembrane</keyword>
<evidence type="ECO:0000256" key="1">
    <source>
        <dbReference type="SAM" id="Phobius"/>
    </source>
</evidence>
<dbReference type="RefSeq" id="WP_255391474.1">
    <property type="nucleotide sequence ID" value="NZ_CP101509.1"/>
</dbReference>
<proteinExistence type="predicted"/>
<feature type="transmembrane region" description="Helical" evidence="1">
    <location>
        <begin position="28"/>
        <end position="52"/>
    </location>
</feature>
<reference evidence="2" key="1">
    <citation type="submission" date="2022-07" db="EMBL/GenBank/DDBJ databases">
        <title>Genome sequencing of Photobacterium atrarenae GJH2-4.</title>
        <authorList>
            <person name="Park S.-J."/>
        </authorList>
    </citation>
    <scope>NUCLEOTIDE SEQUENCE</scope>
    <source>
        <strain evidence="2">GJH2-4</strain>
    </source>
</reference>
<evidence type="ECO:0000313" key="3">
    <source>
        <dbReference type="Proteomes" id="UP001057998"/>
    </source>
</evidence>
<accession>A0ABY5GN54</accession>
<protein>
    <submittedName>
        <fullName evidence="2">Uncharacterized protein</fullName>
    </submittedName>
</protein>
<dbReference type="EMBL" id="CP101509">
    <property type="protein sequence ID" value="UTV30129.1"/>
    <property type="molecule type" value="Genomic_DNA"/>
</dbReference>
<keyword evidence="1" id="KW-1133">Transmembrane helix</keyword>
<organism evidence="2 3">
    <name type="scientific">Photobacterium atrarenae</name>
    <dbReference type="NCBI Taxonomy" id="865757"/>
    <lineage>
        <taxon>Bacteria</taxon>
        <taxon>Pseudomonadati</taxon>
        <taxon>Pseudomonadota</taxon>
        <taxon>Gammaproteobacteria</taxon>
        <taxon>Vibrionales</taxon>
        <taxon>Vibrionaceae</taxon>
        <taxon>Photobacterium</taxon>
    </lineage>
</organism>
<dbReference type="Proteomes" id="UP001057998">
    <property type="component" value="Chromosome 2"/>
</dbReference>
<gene>
    <name evidence="2" type="ORF">NNL38_16210</name>
</gene>
<keyword evidence="1" id="KW-0472">Membrane</keyword>
<keyword evidence="3" id="KW-1185">Reference proteome</keyword>
<name>A0ABY5GN54_9GAMM</name>
<sequence>MTTALAGVAVIIVLRSDRLFDPALPIEWIQLVALLIGLFALVCAWGHTLLALKCSEMPALDLRQMIEKLNTEDLASRDQHLADIYLNATTSLLDVVKVKQHNLALAYEELTMSAWFLGIVTVITLGIEILD</sequence>